<evidence type="ECO:0000313" key="8">
    <source>
        <dbReference type="EMBL" id="KTD16289.1"/>
    </source>
</evidence>
<dbReference type="STRING" id="456.Ljor_0595"/>
<evidence type="ECO:0000256" key="6">
    <source>
        <dbReference type="SAM" id="Phobius"/>
    </source>
</evidence>
<feature type="transmembrane region" description="Helical" evidence="6">
    <location>
        <begin position="108"/>
        <end position="135"/>
    </location>
</feature>
<feature type="transmembrane region" description="Helical" evidence="6">
    <location>
        <begin position="84"/>
        <end position="102"/>
    </location>
</feature>
<evidence type="ECO:0000256" key="5">
    <source>
        <dbReference type="ARBA" id="ARBA00023136"/>
    </source>
</evidence>
<comment type="subcellular location">
    <subcellularLocation>
        <location evidence="1">Cell membrane</location>
        <topology evidence="1">Multi-pass membrane protein</topology>
    </subcellularLocation>
</comment>
<feature type="transmembrane region" description="Helical" evidence="6">
    <location>
        <begin position="230"/>
        <end position="253"/>
    </location>
</feature>
<dbReference type="Proteomes" id="UP000055035">
    <property type="component" value="Unassembled WGS sequence"/>
</dbReference>
<dbReference type="PROSITE" id="PS50850">
    <property type="entry name" value="MFS"/>
    <property type="match status" value="1"/>
</dbReference>
<feature type="transmembrane region" description="Helical" evidence="6">
    <location>
        <begin position="21"/>
        <end position="45"/>
    </location>
</feature>
<feature type="transmembrane region" description="Helical" evidence="6">
    <location>
        <begin position="180"/>
        <end position="197"/>
    </location>
</feature>
<dbReference type="PANTHER" id="PTHR23513">
    <property type="entry name" value="INTEGRAL MEMBRANE EFFLUX PROTEIN-RELATED"/>
    <property type="match status" value="1"/>
</dbReference>
<evidence type="ECO:0000256" key="2">
    <source>
        <dbReference type="ARBA" id="ARBA00022475"/>
    </source>
</evidence>
<gene>
    <name evidence="8" type="ORF">Ljor_0595</name>
</gene>
<dbReference type="GO" id="GO:0005886">
    <property type="term" value="C:plasma membrane"/>
    <property type="evidence" value="ECO:0007669"/>
    <property type="project" value="UniProtKB-SubCell"/>
</dbReference>
<dbReference type="Gene3D" id="1.20.1250.20">
    <property type="entry name" value="MFS general substrate transporter like domains"/>
    <property type="match status" value="1"/>
</dbReference>
<dbReference type="GO" id="GO:0022857">
    <property type="term" value="F:transmembrane transporter activity"/>
    <property type="evidence" value="ECO:0007669"/>
    <property type="project" value="InterPro"/>
</dbReference>
<dbReference type="PANTHER" id="PTHR23513:SF6">
    <property type="entry name" value="MAJOR FACILITATOR SUPERFAMILY ASSOCIATED DOMAIN-CONTAINING PROTEIN"/>
    <property type="match status" value="1"/>
</dbReference>
<feature type="domain" description="Major facilitator superfamily (MFS) profile" evidence="7">
    <location>
        <begin position="1"/>
        <end position="202"/>
    </location>
</feature>
<dbReference type="SUPFAM" id="SSF103473">
    <property type="entry name" value="MFS general substrate transporter"/>
    <property type="match status" value="1"/>
</dbReference>
<dbReference type="CDD" id="cd06173">
    <property type="entry name" value="MFS_MefA_like"/>
    <property type="match status" value="1"/>
</dbReference>
<feature type="transmembrane region" description="Helical" evidence="6">
    <location>
        <begin position="51"/>
        <end position="72"/>
    </location>
</feature>
<feature type="transmembrane region" description="Helical" evidence="6">
    <location>
        <begin position="322"/>
        <end position="340"/>
    </location>
</feature>
<keyword evidence="9" id="KW-1185">Reference proteome</keyword>
<comment type="caution">
    <text evidence="8">The sequence shown here is derived from an EMBL/GenBank/DDBJ whole genome shotgun (WGS) entry which is preliminary data.</text>
</comment>
<sequence length="414" mass="46175">MQTIIMFKKQRHLFKNAAFRNFLLSCILAMFGNGLTYIVMVWALMQYDASVVSTAILMACFWLPNVVLGPFLGVLADRCNRKKLLTITVLLRALCLFAFAVLTSKNYASAFAIYTLAAIIGTLLASYIPVAMAFVREIVSTEEDLLYANAMLDTAYEIGAVLGMGCAGFILASTSFAMCFLINGACYLFATLFILLIRHEAKHSINPLQESFFQQFVAGGRYIVSRVPVLFIYLVQGLFFICYMTAPVLLAPFAKSVLHSDVSQFGWLESMLSAGIIVGGFLSPWLATVFTLWRVVFAQVIIGIVSFYLFSHTQSTELAIFYHFFIGFSFSSWALLTTLAQELTDLKYQGRVQSLFNSLSGVVIVVFYYVLARWKDIPLAQLYNAEIVLLLLAAVILMVMTIIRSRSVVSLQNT</sequence>
<protein>
    <submittedName>
        <fullName evidence="8">Enterobactin exporter EntS</fullName>
    </submittedName>
</protein>
<dbReference type="InterPro" id="IPR011701">
    <property type="entry name" value="MFS"/>
</dbReference>
<accession>A0A0W0V830</accession>
<keyword evidence="5 6" id="KW-0472">Membrane</keyword>
<evidence type="ECO:0000313" key="9">
    <source>
        <dbReference type="Proteomes" id="UP000055035"/>
    </source>
</evidence>
<evidence type="ECO:0000256" key="3">
    <source>
        <dbReference type="ARBA" id="ARBA00022692"/>
    </source>
</evidence>
<feature type="transmembrane region" description="Helical" evidence="6">
    <location>
        <begin position="292"/>
        <end position="310"/>
    </location>
</feature>
<dbReference type="EMBL" id="LNYJ01000011">
    <property type="protein sequence ID" value="KTD16289.1"/>
    <property type="molecule type" value="Genomic_DNA"/>
</dbReference>
<dbReference type="Pfam" id="PF07690">
    <property type="entry name" value="MFS_1"/>
    <property type="match status" value="1"/>
</dbReference>
<organism evidence="8 9">
    <name type="scientific">Legionella jordanis</name>
    <dbReference type="NCBI Taxonomy" id="456"/>
    <lineage>
        <taxon>Bacteria</taxon>
        <taxon>Pseudomonadati</taxon>
        <taxon>Pseudomonadota</taxon>
        <taxon>Gammaproteobacteria</taxon>
        <taxon>Legionellales</taxon>
        <taxon>Legionellaceae</taxon>
        <taxon>Legionella</taxon>
    </lineage>
</organism>
<name>A0A0W0V830_9GAMM</name>
<keyword evidence="2" id="KW-1003">Cell membrane</keyword>
<dbReference type="InterPro" id="IPR036259">
    <property type="entry name" value="MFS_trans_sf"/>
</dbReference>
<dbReference type="PATRIC" id="fig|456.5.peg.628"/>
<dbReference type="AlphaFoldDB" id="A0A0W0V830"/>
<feature type="transmembrane region" description="Helical" evidence="6">
    <location>
        <begin position="383"/>
        <end position="403"/>
    </location>
</feature>
<proteinExistence type="predicted"/>
<dbReference type="InterPro" id="IPR020846">
    <property type="entry name" value="MFS_dom"/>
</dbReference>
<feature type="transmembrane region" description="Helical" evidence="6">
    <location>
        <begin position="352"/>
        <end position="371"/>
    </location>
</feature>
<evidence type="ECO:0000259" key="7">
    <source>
        <dbReference type="PROSITE" id="PS50850"/>
    </source>
</evidence>
<reference evidence="8 9" key="1">
    <citation type="submission" date="2015-11" db="EMBL/GenBank/DDBJ databases">
        <title>Genomic analysis of 38 Legionella species identifies large and diverse effector repertoires.</title>
        <authorList>
            <person name="Burstein D."/>
            <person name="Amaro F."/>
            <person name="Zusman T."/>
            <person name="Lifshitz Z."/>
            <person name="Cohen O."/>
            <person name="Gilbert J.A."/>
            <person name="Pupko T."/>
            <person name="Shuman H.A."/>
            <person name="Segal G."/>
        </authorList>
    </citation>
    <scope>NUCLEOTIDE SEQUENCE [LARGE SCALE GENOMIC DNA]</scope>
    <source>
        <strain evidence="8 9">BL-540</strain>
    </source>
</reference>
<evidence type="ECO:0000256" key="4">
    <source>
        <dbReference type="ARBA" id="ARBA00022989"/>
    </source>
</evidence>
<keyword evidence="3 6" id="KW-0812">Transmembrane</keyword>
<keyword evidence="4 6" id="KW-1133">Transmembrane helix</keyword>
<dbReference type="OrthoDB" id="9775268at2"/>
<feature type="transmembrane region" description="Helical" evidence="6">
    <location>
        <begin position="155"/>
        <end position="174"/>
    </location>
</feature>
<evidence type="ECO:0000256" key="1">
    <source>
        <dbReference type="ARBA" id="ARBA00004651"/>
    </source>
</evidence>